<dbReference type="Pfam" id="PF09697">
    <property type="entry name" value="Porph_ging"/>
    <property type="match status" value="1"/>
</dbReference>
<dbReference type="EMBL" id="CP012801">
    <property type="protein sequence ID" value="ALJ59734.1"/>
    <property type="molecule type" value="Genomic_DNA"/>
</dbReference>
<gene>
    <name evidence="1" type="ORF">BcellWH2_02495</name>
    <name evidence="2" type="ORF">DWX97_15565</name>
</gene>
<evidence type="ECO:0000313" key="1">
    <source>
        <dbReference type="EMBL" id="ALJ59734.1"/>
    </source>
</evidence>
<reference evidence="2 4" key="2">
    <citation type="submission" date="2018-08" db="EMBL/GenBank/DDBJ databases">
        <title>A genome reference for cultivated species of the human gut microbiota.</title>
        <authorList>
            <person name="Zou Y."/>
            <person name="Xue W."/>
            <person name="Luo G."/>
        </authorList>
    </citation>
    <scope>NUCLEOTIDE SEQUENCE [LARGE SCALE GENOMIC DNA]</scope>
    <source>
        <strain evidence="2 4">AF22-3AC</strain>
    </source>
</reference>
<protein>
    <submittedName>
        <fullName evidence="2">GLPGLI family protein</fullName>
    </submittedName>
</protein>
<sequence>MGILIKIIIFILSLNIFPYLSAQKKYIILSPSGKDTDKMSIIDSCYIRAWYAFNADTINVPNSYEDLQRLEIGKNFIKYYSYFTFSSDSLCTIWKKKHPQAKARPRRLGSGGKYPDHWSEYKHSEIFIDCTQKQLTEYARMQFYMQKQNSQATESVPVQEWTIHDDTMLLIGQRCQKATCYFRGRKYEAWFTMDIPISKGPWKFGGLPGLILKITDDKYLYSFECIRIEQFTSPIYIKRYEDYKYYRIMKREKLLKYQKFIHEYYGKATYYPLELE</sequence>
<organism evidence="1 3">
    <name type="scientific">Bacteroides cellulosilyticus</name>
    <dbReference type="NCBI Taxonomy" id="246787"/>
    <lineage>
        <taxon>Bacteria</taxon>
        <taxon>Pseudomonadati</taxon>
        <taxon>Bacteroidota</taxon>
        <taxon>Bacteroidia</taxon>
        <taxon>Bacteroidales</taxon>
        <taxon>Bacteroidaceae</taxon>
        <taxon>Bacteroides</taxon>
    </lineage>
</organism>
<reference evidence="1 3" key="1">
    <citation type="journal article" date="2015" name="Science">
        <title>Genetic determinants of in vivo fitness and diet responsiveness in multiple human gut Bacteroides.</title>
        <authorList>
            <person name="Wu M."/>
            <person name="McNulty N.P."/>
            <person name="Rodionov D.A."/>
            <person name="Khoroshkin M.S."/>
            <person name="Griffin N.W."/>
            <person name="Cheng J."/>
            <person name="Latreille P."/>
            <person name="Kerstetter R.A."/>
            <person name="Terrapon N."/>
            <person name="Henrissat B."/>
            <person name="Osterman A.L."/>
            <person name="Gordon J.I."/>
        </authorList>
    </citation>
    <scope>NUCLEOTIDE SEQUENCE [LARGE SCALE GENOMIC DNA]</scope>
    <source>
        <strain evidence="1 3">WH2</strain>
    </source>
</reference>
<name>A0A0P0GBS9_9BACE</name>
<dbReference type="Proteomes" id="UP000283341">
    <property type="component" value="Unassembled WGS sequence"/>
</dbReference>
<evidence type="ECO:0000313" key="3">
    <source>
        <dbReference type="Proteomes" id="UP000061809"/>
    </source>
</evidence>
<proteinExistence type="predicted"/>
<dbReference type="KEGG" id="bcel:BcellWH2_02495"/>
<dbReference type="InterPro" id="IPR005901">
    <property type="entry name" value="GLPGLI"/>
</dbReference>
<dbReference type="PATRIC" id="fig|246787.4.peg.2569"/>
<dbReference type="EMBL" id="QRVJ01000013">
    <property type="protein sequence ID" value="RGS35631.1"/>
    <property type="molecule type" value="Genomic_DNA"/>
</dbReference>
<dbReference type="RefSeq" id="WP_029426157.1">
    <property type="nucleotide sequence ID" value="NZ_CP012801.1"/>
</dbReference>
<evidence type="ECO:0000313" key="2">
    <source>
        <dbReference type="EMBL" id="RGS35631.1"/>
    </source>
</evidence>
<dbReference type="AlphaFoldDB" id="A0A0P0GBS9"/>
<dbReference type="NCBIfam" id="TIGR01200">
    <property type="entry name" value="GLPGLI"/>
    <property type="match status" value="1"/>
</dbReference>
<evidence type="ECO:0000313" key="4">
    <source>
        <dbReference type="Proteomes" id="UP000283341"/>
    </source>
</evidence>
<accession>A0A0P0GBS9</accession>
<dbReference type="Proteomes" id="UP000061809">
    <property type="component" value="Chromosome"/>
</dbReference>